<evidence type="ECO:0000256" key="3">
    <source>
        <dbReference type="ARBA" id="ARBA00022475"/>
    </source>
</evidence>
<dbReference type="Proteomes" id="UP000623461">
    <property type="component" value="Unassembled WGS sequence"/>
</dbReference>
<feature type="transmembrane region" description="Helical" evidence="8">
    <location>
        <begin position="359"/>
        <end position="385"/>
    </location>
</feature>
<dbReference type="InterPro" id="IPR020846">
    <property type="entry name" value="MFS_dom"/>
</dbReference>
<feature type="domain" description="Major facilitator superfamily (MFS) profile" evidence="9">
    <location>
        <begin position="17"/>
        <end position="503"/>
    </location>
</feature>
<name>A0ABQ2HZ98_9MICO</name>
<reference evidence="11" key="1">
    <citation type="journal article" date="2019" name="Int. J. Syst. Evol. Microbiol.">
        <title>The Global Catalogue of Microorganisms (GCM) 10K type strain sequencing project: providing services to taxonomists for standard genome sequencing and annotation.</title>
        <authorList>
            <consortium name="The Broad Institute Genomics Platform"/>
            <consortium name="The Broad Institute Genome Sequencing Center for Infectious Disease"/>
            <person name="Wu L."/>
            <person name="Ma J."/>
        </authorList>
    </citation>
    <scope>NUCLEOTIDE SEQUENCE [LARGE SCALE GENOMIC DNA]</scope>
    <source>
        <strain evidence="11">JCM 1365</strain>
    </source>
</reference>
<protein>
    <submittedName>
        <fullName evidence="10">MFS transporter</fullName>
    </submittedName>
</protein>
<dbReference type="InterPro" id="IPR006311">
    <property type="entry name" value="TAT_signal"/>
</dbReference>
<dbReference type="PANTHER" id="PTHR42718">
    <property type="entry name" value="MAJOR FACILITATOR SUPERFAMILY MULTIDRUG TRANSPORTER MFSC"/>
    <property type="match status" value="1"/>
</dbReference>
<dbReference type="InterPro" id="IPR036259">
    <property type="entry name" value="MFS_trans_sf"/>
</dbReference>
<feature type="transmembrane region" description="Helical" evidence="8">
    <location>
        <begin position="145"/>
        <end position="164"/>
    </location>
</feature>
<feature type="region of interest" description="Disordered" evidence="7">
    <location>
        <begin position="507"/>
        <end position="528"/>
    </location>
</feature>
<feature type="transmembrane region" description="Helical" evidence="8">
    <location>
        <begin position="233"/>
        <end position="248"/>
    </location>
</feature>
<organism evidence="10 11">
    <name type="scientific">Terrabacter tumescens</name>
    <dbReference type="NCBI Taxonomy" id="60443"/>
    <lineage>
        <taxon>Bacteria</taxon>
        <taxon>Bacillati</taxon>
        <taxon>Actinomycetota</taxon>
        <taxon>Actinomycetes</taxon>
        <taxon>Micrococcales</taxon>
        <taxon>Intrasporangiaceae</taxon>
        <taxon>Terrabacter</taxon>
    </lineage>
</organism>
<feature type="transmembrane region" description="Helical" evidence="8">
    <location>
        <begin position="334"/>
        <end position="353"/>
    </location>
</feature>
<dbReference type="PROSITE" id="PS51318">
    <property type="entry name" value="TAT"/>
    <property type="match status" value="1"/>
</dbReference>
<dbReference type="SUPFAM" id="SSF103473">
    <property type="entry name" value="MFS general substrate transporter"/>
    <property type="match status" value="1"/>
</dbReference>
<feature type="transmembrane region" description="Helical" evidence="8">
    <location>
        <begin position="406"/>
        <end position="425"/>
    </location>
</feature>
<dbReference type="CDD" id="cd17321">
    <property type="entry name" value="MFS_MMR_MDR_like"/>
    <property type="match status" value="1"/>
</dbReference>
<dbReference type="PANTHER" id="PTHR42718:SF47">
    <property type="entry name" value="METHYL VIOLOGEN RESISTANCE PROTEIN SMVA"/>
    <property type="match status" value="1"/>
</dbReference>
<keyword evidence="3" id="KW-1003">Cell membrane</keyword>
<dbReference type="PRINTS" id="PR01036">
    <property type="entry name" value="TCRTETB"/>
</dbReference>
<dbReference type="InterPro" id="IPR005829">
    <property type="entry name" value="Sugar_transporter_CS"/>
</dbReference>
<evidence type="ECO:0000256" key="1">
    <source>
        <dbReference type="ARBA" id="ARBA00004651"/>
    </source>
</evidence>
<sequence>MSLKPSPPQAGRREWTALAVLCLPLLIVSMDVSVLFFAVPHIAEALSPTATQLLWVFDVYGFVLAGLLLTMGGLADRIGRRRLLLLGAVAFGAASVLAAYAPSAGWLIAARALLGIGGATLMPSTLAIIRTLFADDAERAKAVGVWSAVMAGGVGIGPVISGVLLERFWWGSVFLVNVPVMVALLVVAPFLLPESRSVASRVDLASSVLSLLAILPVVHVLKQLAADGWSPAQLPYAVTGLCAAVAFVRRQSRIDSPMVDPRLFARRGFGGSIAVQVIGMFGVMGNAVLMTQYLQSVLGYSPLSAALWSLVPSVAVGMAAPAAAAVSLRVGRPVVMATGFVVAAVGFVAMRAAGVDSSIWVALVCAALVAMGLVSVATLVTEYAIGVAPPERAGSVSALVETAGELGGALGMAVLGSILGAVYAARLEVLLPVGLPPAARDAALQTLGEAGVVARQVGGGEGSAVLAAARTAYVDGMHVTDLAAAALLLVGAVVALATLPRHRDGVAPVAADGTPVPGESAERLTSMP</sequence>
<proteinExistence type="predicted"/>
<feature type="transmembrane region" description="Helical" evidence="8">
    <location>
        <begin position="108"/>
        <end position="133"/>
    </location>
</feature>
<feature type="transmembrane region" description="Helical" evidence="8">
    <location>
        <begin position="204"/>
        <end position="221"/>
    </location>
</feature>
<feature type="transmembrane region" description="Helical" evidence="8">
    <location>
        <begin position="55"/>
        <end position="76"/>
    </location>
</feature>
<dbReference type="Gene3D" id="1.20.1250.20">
    <property type="entry name" value="MFS general substrate transporter like domains"/>
    <property type="match status" value="1"/>
</dbReference>
<dbReference type="RefSeq" id="WP_052358398.1">
    <property type="nucleotide sequence ID" value="NZ_BMNZ01000004.1"/>
</dbReference>
<gene>
    <name evidence="10" type="ORF">GCM10009721_21790</name>
</gene>
<dbReference type="PROSITE" id="PS00216">
    <property type="entry name" value="SUGAR_TRANSPORT_1"/>
    <property type="match status" value="1"/>
</dbReference>
<evidence type="ECO:0000256" key="8">
    <source>
        <dbReference type="SAM" id="Phobius"/>
    </source>
</evidence>
<evidence type="ECO:0000313" key="10">
    <source>
        <dbReference type="EMBL" id="GGM95122.1"/>
    </source>
</evidence>
<dbReference type="PROSITE" id="PS50850">
    <property type="entry name" value="MFS"/>
    <property type="match status" value="1"/>
</dbReference>
<feature type="transmembrane region" description="Helical" evidence="8">
    <location>
        <begin position="170"/>
        <end position="192"/>
    </location>
</feature>
<comment type="subcellular location">
    <subcellularLocation>
        <location evidence="1">Cell membrane</location>
        <topology evidence="1">Multi-pass membrane protein</topology>
    </subcellularLocation>
</comment>
<feature type="transmembrane region" description="Helical" evidence="8">
    <location>
        <begin position="482"/>
        <end position="499"/>
    </location>
</feature>
<keyword evidence="4 8" id="KW-0812">Transmembrane</keyword>
<evidence type="ECO:0000256" key="5">
    <source>
        <dbReference type="ARBA" id="ARBA00022989"/>
    </source>
</evidence>
<feature type="transmembrane region" description="Helical" evidence="8">
    <location>
        <begin position="83"/>
        <end position="102"/>
    </location>
</feature>
<keyword evidence="6 8" id="KW-0472">Membrane</keyword>
<dbReference type="Gene3D" id="1.20.1720.10">
    <property type="entry name" value="Multidrug resistance protein D"/>
    <property type="match status" value="1"/>
</dbReference>
<keyword evidence="5 8" id="KW-1133">Transmembrane helix</keyword>
<keyword evidence="2" id="KW-0813">Transport</keyword>
<accession>A0ABQ2HZ98</accession>
<feature type="transmembrane region" description="Helical" evidence="8">
    <location>
        <begin position="306"/>
        <end position="327"/>
    </location>
</feature>
<evidence type="ECO:0000313" key="11">
    <source>
        <dbReference type="Proteomes" id="UP000623461"/>
    </source>
</evidence>
<dbReference type="InterPro" id="IPR011701">
    <property type="entry name" value="MFS"/>
</dbReference>
<comment type="caution">
    <text evidence="10">The sequence shown here is derived from an EMBL/GenBank/DDBJ whole genome shotgun (WGS) entry which is preliminary data.</text>
</comment>
<evidence type="ECO:0000256" key="4">
    <source>
        <dbReference type="ARBA" id="ARBA00022692"/>
    </source>
</evidence>
<evidence type="ECO:0000256" key="7">
    <source>
        <dbReference type="SAM" id="MobiDB-lite"/>
    </source>
</evidence>
<evidence type="ECO:0000256" key="2">
    <source>
        <dbReference type="ARBA" id="ARBA00022448"/>
    </source>
</evidence>
<evidence type="ECO:0000259" key="9">
    <source>
        <dbReference type="PROSITE" id="PS50850"/>
    </source>
</evidence>
<feature type="transmembrane region" description="Helical" evidence="8">
    <location>
        <begin position="269"/>
        <end position="294"/>
    </location>
</feature>
<keyword evidence="11" id="KW-1185">Reference proteome</keyword>
<dbReference type="EMBL" id="BMNZ01000004">
    <property type="protein sequence ID" value="GGM95122.1"/>
    <property type="molecule type" value="Genomic_DNA"/>
</dbReference>
<dbReference type="Pfam" id="PF07690">
    <property type="entry name" value="MFS_1"/>
    <property type="match status" value="1"/>
</dbReference>
<evidence type="ECO:0000256" key="6">
    <source>
        <dbReference type="ARBA" id="ARBA00023136"/>
    </source>
</evidence>